<evidence type="ECO:0000256" key="1">
    <source>
        <dbReference type="ARBA" id="ARBA00022737"/>
    </source>
</evidence>
<dbReference type="GO" id="GO:0034605">
    <property type="term" value="P:cellular response to heat"/>
    <property type="evidence" value="ECO:0007669"/>
    <property type="project" value="TreeGrafter"/>
</dbReference>
<protein>
    <recommendedName>
        <fullName evidence="10">Clp R domain-containing protein</fullName>
    </recommendedName>
</protein>
<keyword evidence="4" id="KW-0143">Chaperone</keyword>
<dbReference type="AlphaFoldDB" id="A0A7S4QDQ9"/>
<organism evidence="9">
    <name type="scientific">Ditylum brightwellii</name>
    <dbReference type="NCBI Taxonomy" id="49249"/>
    <lineage>
        <taxon>Eukaryota</taxon>
        <taxon>Sar</taxon>
        <taxon>Stramenopiles</taxon>
        <taxon>Ochrophyta</taxon>
        <taxon>Bacillariophyta</taxon>
        <taxon>Mediophyceae</taxon>
        <taxon>Lithodesmiophycidae</taxon>
        <taxon>Lithodesmiales</taxon>
        <taxon>Lithodesmiaceae</taxon>
        <taxon>Ditylum</taxon>
    </lineage>
</organism>
<accession>A0A7S4QDQ9</accession>
<dbReference type="GO" id="GO:0016887">
    <property type="term" value="F:ATP hydrolysis activity"/>
    <property type="evidence" value="ECO:0007669"/>
    <property type="project" value="InterPro"/>
</dbReference>
<dbReference type="Gene3D" id="1.10.8.60">
    <property type="match status" value="2"/>
</dbReference>
<feature type="domain" description="AAA+ ATPase" evidence="7">
    <location>
        <begin position="626"/>
        <end position="802"/>
    </location>
</feature>
<dbReference type="PANTHER" id="PTHR11638:SF18">
    <property type="entry name" value="HEAT SHOCK PROTEIN 104"/>
    <property type="match status" value="1"/>
</dbReference>
<dbReference type="InterPro" id="IPR041546">
    <property type="entry name" value="ClpA/ClpB_AAA_lid"/>
</dbReference>
<dbReference type="Pfam" id="PF07724">
    <property type="entry name" value="AAA_2"/>
    <property type="match status" value="1"/>
</dbReference>
<dbReference type="Gene3D" id="1.10.1780.10">
    <property type="entry name" value="Clp, N-terminal domain"/>
    <property type="match status" value="1"/>
</dbReference>
<dbReference type="PRINTS" id="PR00300">
    <property type="entry name" value="CLPPROTEASEA"/>
</dbReference>
<dbReference type="Pfam" id="PF17871">
    <property type="entry name" value="AAA_lid_9"/>
    <property type="match status" value="1"/>
</dbReference>
<evidence type="ECO:0008006" key="10">
    <source>
        <dbReference type="Google" id="ProtNLM"/>
    </source>
</evidence>
<evidence type="ECO:0000259" key="8">
    <source>
        <dbReference type="SMART" id="SM01086"/>
    </source>
</evidence>
<dbReference type="InterPro" id="IPR003593">
    <property type="entry name" value="AAA+_ATPase"/>
</dbReference>
<dbReference type="SUPFAM" id="SSF52540">
    <property type="entry name" value="P-loop containing nucleoside triphosphate hydrolases"/>
    <property type="match status" value="2"/>
</dbReference>
<dbReference type="InterPro" id="IPR019489">
    <property type="entry name" value="Clp_ATPase_C"/>
</dbReference>
<dbReference type="Pfam" id="PF00004">
    <property type="entry name" value="AAA"/>
    <property type="match status" value="1"/>
</dbReference>
<dbReference type="CDD" id="cd00009">
    <property type="entry name" value="AAA"/>
    <property type="match status" value="1"/>
</dbReference>
<dbReference type="Gene3D" id="3.40.50.300">
    <property type="entry name" value="P-loop containing nucleotide triphosphate hydrolases"/>
    <property type="match status" value="2"/>
</dbReference>
<dbReference type="CDD" id="cd19499">
    <property type="entry name" value="RecA-like_ClpB_Hsp104-like"/>
    <property type="match status" value="1"/>
</dbReference>
<feature type="domain" description="AAA+ ATPase" evidence="7">
    <location>
        <begin position="304"/>
        <end position="490"/>
    </location>
</feature>
<feature type="chain" id="PRO_5031412745" description="Clp R domain-containing protein" evidence="6">
    <location>
        <begin position="38"/>
        <end position="964"/>
    </location>
</feature>
<reference evidence="9" key="1">
    <citation type="submission" date="2021-01" db="EMBL/GenBank/DDBJ databases">
        <authorList>
            <person name="Corre E."/>
            <person name="Pelletier E."/>
            <person name="Niang G."/>
            <person name="Scheremetjew M."/>
            <person name="Finn R."/>
            <person name="Kale V."/>
            <person name="Holt S."/>
            <person name="Cochrane G."/>
            <person name="Meng A."/>
            <person name="Brown T."/>
            <person name="Cohen L."/>
        </authorList>
    </citation>
    <scope>NUCLEOTIDE SEQUENCE</scope>
    <source>
        <strain evidence="9">GSO104</strain>
    </source>
</reference>
<keyword evidence="1" id="KW-0677">Repeat</keyword>
<dbReference type="GO" id="GO:0005524">
    <property type="term" value="F:ATP binding"/>
    <property type="evidence" value="ECO:0007669"/>
    <property type="project" value="UniProtKB-KW"/>
</dbReference>
<dbReference type="SMART" id="SM00382">
    <property type="entry name" value="AAA"/>
    <property type="match status" value="2"/>
</dbReference>
<sequence length="964" mass="106412">MLIARSGNGSPNAAMIMALMTISALALLLSPIITTDAFSMGSWTNMRTASSHRSILHQPRQRGSRSKNHLNMVIDRMSEDCVGAIMVSQKVANEFGLRFLKDEAIAAGIINRPEKALRTLAGYNLQYPLVKQSAFKVLEKNGFQRQRNVNRNTLAENANALPFSEETKITLTLASKISDFFNSDQIHSEHVLLALCGYNFGNPIDQEKMSGGFNVLVRSEGVEEKFSPYDFCEQLIEDMDKPFDPRTTVIDQEVVVIGGGSSTTNTLQEVGVDLTQLALEGRLDLVCGRDKEIQMALRTLGRRRKNNPCLIGDPGVGKTAIAEAIAQVLASSFPATEVKTPKLPRIRNPFRKNKNDDDEAASDVDTTLEEMYNLPPCPESLKGCRLISVELASLVAGTRNRGDFEEKVQKLIREASNSNVILFIDEIHNLIGTGGGGDGAMNAANLMKPALARGDLRVLGATTTPEYRRYIEKDGALERRFQPLDVKEPTIDETKDILDVIMPRYAEYHGVEYTKNALEAAAKLSDRYITDRFLPDKAIDLLDEAGSMIKMSDDDEDYFVTEDSVAAVISEISGIPIGRLDTGEKARLRNLELEMGNRIKGQDRAVKSVAKAIKRARAGMRDGKKPVASFLFCGPTGVGKTELCKALADTYFGQEKDMIRIDMSEYMDRFSTSRLVGAPPGYVGYDEGGQLTEAVRRNPHSVVLFDELEKAHEDVLNILLQVMDEGKLTDGKGRTVSFKNTIFVMTSNVGSKRVLDVSKQSSGDTAEESLEMARVVKEELENTMKPELLNRIDEIVVFSPLSYDNLRDIADNILDDTVKRAFEDHNIKITVSDDVVREVTREGFLFASQYGARPIRRAAQRFLEDTMSEAIVKEFVNEGDEVMVEISDVKEMNGVALPEGQVVVKITNFSGPRRETMLVPVDQDAGIGGATQNDPAWQAMYGDLPSLGDEGPSAPPTESDPSWE</sequence>
<dbReference type="PANTHER" id="PTHR11638">
    <property type="entry name" value="ATP-DEPENDENT CLP PROTEASE"/>
    <property type="match status" value="1"/>
</dbReference>
<proteinExistence type="predicted"/>
<evidence type="ECO:0000256" key="5">
    <source>
        <dbReference type="SAM" id="MobiDB-lite"/>
    </source>
</evidence>
<dbReference type="InterPro" id="IPR028299">
    <property type="entry name" value="ClpA/B_CS2"/>
</dbReference>
<dbReference type="SUPFAM" id="SSF81923">
    <property type="entry name" value="Double Clp-N motif"/>
    <property type="match status" value="1"/>
</dbReference>
<dbReference type="FunFam" id="3.40.50.300:FF:000025">
    <property type="entry name" value="ATP-dependent Clp protease subunit"/>
    <property type="match status" value="1"/>
</dbReference>
<feature type="region of interest" description="Disordered" evidence="5">
    <location>
        <begin position="924"/>
        <end position="964"/>
    </location>
</feature>
<dbReference type="PROSITE" id="PS00871">
    <property type="entry name" value="CLPAB_2"/>
    <property type="match status" value="1"/>
</dbReference>
<dbReference type="Pfam" id="PF10431">
    <property type="entry name" value="ClpB_D2-small"/>
    <property type="match status" value="1"/>
</dbReference>
<name>A0A7S4QDQ9_9STRA</name>
<dbReference type="InterPro" id="IPR036628">
    <property type="entry name" value="Clp_N_dom_sf"/>
</dbReference>
<keyword evidence="6" id="KW-0732">Signal</keyword>
<feature type="signal peptide" evidence="6">
    <location>
        <begin position="1"/>
        <end position="37"/>
    </location>
</feature>
<keyword evidence="2" id="KW-0547">Nucleotide-binding</keyword>
<dbReference type="InterPro" id="IPR003959">
    <property type="entry name" value="ATPase_AAA_core"/>
</dbReference>
<evidence type="ECO:0000259" key="7">
    <source>
        <dbReference type="SMART" id="SM00382"/>
    </source>
</evidence>
<dbReference type="EMBL" id="HBNS01000583">
    <property type="protein sequence ID" value="CAE4578713.1"/>
    <property type="molecule type" value="Transcribed_RNA"/>
</dbReference>
<evidence type="ECO:0000256" key="3">
    <source>
        <dbReference type="ARBA" id="ARBA00022840"/>
    </source>
</evidence>
<evidence type="ECO:0000256" key="2">
    <source>
        <dbReference type="ARBA" id="ARBA00022741"/>
    </source>
</evidence>
<dbReference type="GO" id="GO:0005737">
    <property type="term" value="C:cytoplasm"/>
    <property type="evidence" value="ECO:0007669"/>
    <property type="project" value="TreeGrafter"/>
</dbReference>
<dbReference type="InterPro" id="IPR050130">
    <property type="entry name" value="ClpA_ClpB"/>
</dbReference>
<evidence type="ECO:0000256" key="6">
    <source>
        <dbReference type="SAM" id="SignalP"/>
    </source>
</evidence>
<dbReference type="InterPro" id="IPR027417">
    <property type="entry name" value="P-loop_NTPase"/>
</dbReference>
<feature type="domain" description="Clp ATPase C-terminal" evidence="8">
    <location>
        <begin position="801"/>
        <end position="897"/>
    </location>
</feature>
<gene>
    <name evidence="9" type="ORF">DBRI00130_LOCUS468</name>
</gene>
<keyword evidence="3" id="KW-0067">ATP-binding</keyword>
<dbReference type="InterPro" id="IPR001270">
    <property type="entry name" value="ClpA/B"/>
</dbReference>
<evidence type="ECO:0000256" key="4">
    <source>
        <dbReference type="ARBA" id="ARBA00023186"/>
    </source>
</evidence>
<evidence type="ECO:0000313" key="9">
    <source>
        <dbReference type="EMBL" id="CAE4578713.1"/>
    </source>
</evidence>
<dbReference type="SMART" id="SM01086">
    <property type="entry name" value="ClpB_D2-small"/>
    <property type="match status" value="1"/>
</dbReference>